<name>A0ACB8AJA3_9AGAM</name>
<comment type="caution">
    <text evidence="1">The sequence shown here is derived from an EMBL/GenBank/DDBJ whole genome shotgun (WGS) entry which is preliminary data.</text>
</comment>
<gene>
    <name evidence="1" type="ORF">BJ138DRAFT_1111265</name>
</gene>
<reference evidence="1" key="1">
    <citation type="journal article" date="2021" name="New Phytol.">
        <title>Evolutionary innovations through gain and loss of genes in the ectomycorrhizal Boletales.</title>
        <authorList>
            <person name="Wu G."/>
            <person name="Miyauchi S."/>
            <person name="Morin E."/>
            <person name="Kuo A."/>
            <person name="Drula E."/>
            <person name="Varga T."/>
            <person name="Kohler A."/>
            <person name="Feng B."/>
            <person name="Cao Y."/>
            <person name="Lipzen A."/>
            <person name="Daum C."/>
            <person name="Hundley H."/>
            <person name="Pangilinan J."/>
            <person name="Johnson J."/>
            <person name="Barry K."/>
            <person name="LaButti K."/>
            <person name="Ng V."/>
            <person name="Ahrendt S."/>
            <person name="Min B."/>
            <person name="Choi I.G."/>
            <person name="Park H."/>
            <person name="Plett J.M."/>
            <person name="Magnuson J."/>
            <person name="Spatafora J.W."/>
            <person name="Nagy L.G."/>
            <person name="Henrissat B."/>
            <person name="Grigoriev I.V."/>
            <person name="Yang Z.L."/>
            <person name="Xu J."/>
            <person name="Martin F.M."/>
        </authorList>
    </citation>
    <scope>NUCLEOTIDE SEQUENCE</scope>
    <source>
        <strain evidence="1">ATCC 28755</strain>
    </source>
</reference>
<dbReference type="EMBL" id="MU267627">
    <property type="protein sequence ID" value="KAH7913611.1"/>
    <property type="molecule type" value="Genomic_DNA"/>
</dbReference>
<dbReference type="Proteomes" id="UP000790377">
    <property type="component" value="Unassembled WGS sequence"/>
</dbReference>
<proteinExistence type="predicted"/>
<organism evidence="1 2">
    <name type="scientific">Hygrophoropsis aurantiaca</name>
    <dbReference type="NCBI Taxonomy" id="72124"/>
    <lineage>
        <taxon>Eukaryota</taxon>
        <taxon>Fungi</taxon>
        <taxon>Dikarya</taxon>
        <taxon>Basidiomycota</taxon>
        <taxon>Agaricomycotina</taxon>
        <taxon>Agaricomycetes</taxon>
        <taxon>Agaricomycetidae</taxon>
        <taxon>Boletales</taxon>
        <taxon>Coniophorineae</taxon>
        <taxon>Hygrophoropsidaceae</taxon>
        <taxon>Hygrophoropsis</taxon>
    </lineage>
</organism>
<sequence>MSLPRLPFVIVSTYCVSSAFARPNPPVNTSDRVKGPLYERILPALPAVIGTTPWIPCIAESIIALATNFPPPFISELFDTLLPTGQLPSFNPDRYVFAGAALAALGSFVRIWAIRTLGRHFTLELSVMKQHKLITGGPYAFVRHPSYIGAAIAGTGLAILHASPGSFLRVSGWLKLWTGRGLAAVWAVAFFAGIGMVFARTVREDTYLKAHFGNEWDQYARRVRYRLLPGIF</sequence>
<accession>A0ACB8AJA3</accession>
<protein>
    <submittedName>
        <fullName evidence="1">Uncharacterized protein</fullName>
    </submittedName>
</protein>
<keyword evidence="2" id="KW-1185">Reference proteome</keyword>
<evidence type="ECO:0000313" key="1">
    <source>
        <dbReference type="EMBL" id="KAH7913611.1"/>
    </source>
</evidence>
<evidence type="ECO:0000313" key="2">
    <source>
        <dbReference type="Proteomes" id="UP000790377"/>
    </source>
</evidence>